<evidence type="ECO:0000259" key="2">
    <source>
        <dbReference type="Pfam" id="PF00077"/>
    </source>
</evidence>
<keyword evidence="1" id="KW-0378">Hydrolase</keyword>
<organism evidence="3">
    <name type="scientific">Podoviridae sp. ctz6O13</name>
    <dbReference type="NCBI Taxonomy" id="2827757"/>
    <lineage>
        <taxon>Viruses</taxon>
        <taxon>Duplodnaviria</taxon>
        <taxon>Heunggongvirae</taxon>
        <taxon>Uroviricota</taxon>
        <taxon>Caudoviricetes</taxon>
    </lineage>
</organism>
<dbReference type="GO" id="GO:0006508">
    <property type="term" value="P:proteolysis"/>
    <property type="evidence" value="ECO:0007669"/>
    <property type="project" value="UniProtKB-KW"/>
</dbReference>
<sequence>MAYINIDTNAGDTGLATITLFVGTQHFTFVLDTGSNTSHLDKETLKLLPKVNYISSEGESTSGISGEVSSEGKVRQCFNSGMFTFEQEFQVTDLSKIASVLKDSGNFTLHGIIGTDFLRKYSCHLDYKKHRLHLG</sequence>
<proteinExistence type="predicted"/>
<dbReference type="EMBL" id="BK032843">
    <property type="protein sequence ID" value="DAF63748.1"/>
    <property type="molecule type" value="Genomic_DNA"/>
</dbReference>
<name>A0A8S5TKA8_9CAUD</name>
<dbReference type="Pfam" id="PF00077">
    <property type="entry name" value="RVP"/>
    <property type="match status" value="1"/>
</dbReference>
<dbReference type="SUPFAM" id="SSF50630">
    <property type="entry name" value="Acid proteases"/>
    <property type="match status" value="1"/>
</dbReference>
<reference evidence="3" key="1">
    <citation type="journal article" date="2021" name="Proc. Natl. Acad. Sci. U.S.A.">
        <title>A Catalog of Tens of Thousands of Viruses from Human Metagenomes Reveals Hidden Associations with Chronic Diseases.</title>
        <authorList>
            <person name="Tisza M.J."/>
            <person name="Buck C.B."/>
        </authorList>
    </citation>
    <scope>NUCLEOTIDE SEQUENCE</scope>
    <source>
        <strain evidence="3">Ctz6O13</strain>
    </source>
</reference>
<accession>A0A8S5TKA8</accession>
<protein>
    <submittedName>
        <fullName evidence="3">Aspartyl protease</fullName>
    </submittedName>
</protein>
<dbReference type="Gene3D" id="2.40.70.10">
    <property type="entry name" value="Acid Proteases"/>
    <property type="match status" value="1"/>
</dbReference>
<evidence type="ECO:0000256" key="1">
    <source>
        <dbReference type="ARBA" id="ARBA00022801"/>
    </source>
</evidence>
<keyword evidence="3" id="KW-0645">Protease</keyword>
<dbReference type="GO" id="GO:0008233">
    <property type="term" value="F:peptidase activity"/>
    <property type="evidence" value="ECO:0007669"/>
    <property type="project" value="UniProtKB-KW"/>
</dbReference>
<evidence type="ECO:0000313" key="3">
    <source>
        <dbReference type="EMBL" id="DAF63748.1"/>
    </source>
</evidence>
<feature type="domain" description="Retropepsins" evidence="2">
    <location>
        <begin position="18"/>
        <end position="125"/>
    </location>
</feature>
<dbReference type="InterPro" id="IPR021109">
    <property type="entry name" value="Peptidase_aspartic_dom_sf"/>
</dbReference>
<dbReference type="InterPro" id="IPR018061">
    <property type="entry name" value="Retropepsins"/>
</dbReference>